<dbReference type="CDD" id="cd00090">
    <property type="entry name" value="HTH_ARSR"/>
    <property type="match status" value="1"/>
</dbReference>
<keyword evidence="6" id="KW-1185">Reference proteome</keyword>
<dbReference type="PRINTS" id="PR00033">
    <property type="entry name" value="HTHASNC"/>
</dbReference>
<keyword evidence="3" id="KW-0804">Transcription</keyword>
<keyword evidence="1" id="KW-0805">Transcription regulation</keyword>
<sequence>MEDSRIDDVDRAILHHLQRDARLTATEIGERIGVSDTTVRNRIEALEGDGVVESYTAVVDYERAGYQRPFHFTCSVPIVDREEVARDAIAIPGVVGVTERMTGRGNLLVEAVGKHPDDVTRVARRLTELGVEVVDETVVRTTLHAPLSYLDDGEPGTESEN</sequence>
<dbReference type="PROSITE" id="PS00519">
    <property type="entry name" value="HTH_ASNC_1"/>
    <property type="match status" value="1"/>
</dbReference>
<keyword evidence="2" id="KW-0238">DNA-binding</keyword>
<evidence type="ECO:0000256" key="1">
    <source>
        <dbReference type="ARBA" id="ARBA00023015"/>
    </source>
</evidence>
<dbReference type="Pfam" id="PF13404">
    <property type="entry name" value="HTH_AsnC-type"/>
    <property type="match status" value="1"/>
</dbReference>
<evidence type="ECO:0000313" key="5">
    <source>
        <dbReference type="EMBL" id="MFC6724490.1"/>
    </source>
</evidence>
<dbReference type="Proteomes" id="UP001596328">
    <property type="component" value="Unassembled WGS sequence"/>
</dbReference>
<reference evidence="5 6" key="1">
    <citation type="journal article" date="2019" name="Int. J. Syst. Evol. Microbiol.">
        <title>The Global Catalogue of Microorganisms (GCM) 10K type strain sequencing project: providing services to taxonomists for standard genome sequencing and annotation.</title>
        <authorList>
            <consortium name="The Broad Institute Genomics Platform"/>
            <consortium name="The Broad Institute Genome Sequencing Center for Infectious Disease"/>
            <person name="Wu L."/>
            <person name="Ma J."/>
        </authorList>
    </citation>
    <scope>NUCLEOTIDE SEQUENCE [LARGE SCALE GENOMIC DNA]</scope>
    <source>
        <strain evidence="5 6">NBRC 111368</strain>
    </source>
</reference>
<dbReference type="InterPro" id="IPR036388">
    <property type="entry name" value="WH-like_DNA-bd_sf"/>
</dbReference>
<dbReference type="GO" id="GO:0003677">
    <property type="term" value="F:DNA binding"/>
    <property type="evidence" value="ECO:0007669"/>
    <property type="project" value="UniProtKB-KW"/>
</dbReference>
<evidence type="ECO:0000256" key="2">
    <source>
        <dbReference type="ARBA" id="ARBA00023125"/>
    </source>
</evidence>
<dbReference type="InterPro" id="IPR019885">
    <property type="entry name" value="Tscrpt_reg_HTH_AsnC-type_CS"/>
</dbReference>
<dbReference type="InterPro" id="IPR000485">
    <property type="entry name" value="AsnC-type_HTH_dom"/>
</dbReference>
<dbReference type="SMART" id="SM00344">
    <property type="entry name" value="HTH_ASNC"/>
    <property type="match status" value="1"/>
</dbReference>
<dbReference type="InterPro" id="IPR019888">
    <property type="entry name" value="Tscrpt_reg_AsnC-like"/>
</dbReference>
<dbReference type="Gene3D" id="1.10.10.10">
    <property type="entry name" value="Winged helix-like DNA-binding domain superfamily/Winged helix DNA-binding domain"/>
    <property type="match status" value="1"/>
</dbReference>
<dbReference type="PROSITE" id="PS50956">
    <property type="entry name" value="HTH_ASNC_2"/>
    <property type="match status" value="1"/>
</dbReference>
<dbReference type="PANTHER" id="PTHR30154">
    <property type="entry name" value="LEUCINE-RESPONSIVE REGULATORY PROTEIN"/>
    <property type="match status" value="1"/>
</dbReference>
<feature type="domain" description="HTH asnC-type" evidence="4">
    <location>
        <begin position="6"/>
        <end position="67"/>
    </location>
</feature>
<evidence type="ECO:0000313" key="6">
    <source>
        <dbReference type="Proteomes" id="UP001596328"/>
    </source>
</evidence>
<comment type="caution">
    <text evidence="5">The sequence shown here is derived from an EMBL/GenBank/DDBJ whole genome shotgun (WGS) entry which is preliminary data.</text>
</comment>
<evidence type="ECO:0000256" key="3">
    <source>
        <dbReference type="ARBA" id="ARBA00023163"/>
    </source>
</evidence>
<evidence type="ECO:0000259" key="4">
    <source>
        <dbReference type="PROSITE" id="PS50956"/>
    </source>
</evidence>
<proteinExistence type="predicted"/>
<dbReference type="AlphaFoldDB" id="A0ABD5RYT6"/>
<name>A0ABD5RYT6_9EURY</name>
<dbReference type="EMBL" id="JBHSWU010000195">
    <property type="protein sequence ID" value="MFC6724490.1"/>
    <property type="molecule type" value="Genomic_DNA"/>
</dbReference>
<dbReference type="PANTHER" id="PTHR30154:SF34">
    <property type="entry name" value="TRANSCRIPTIONAL REGULATOR AZLB"/>
    <property type="match status" value="1"/>
</dbReference>
<protein>
    <submittedName>
        <fullName evidence="5">Lrp/AsnC family transcriptional regulator</fullName>
    </submittedName>
</protein>
<dbReference type="SUPFAM" id="SSF46785">
    <property type="entry name" value="Winged helix' DNA-binding domain"/>
    <property type="match status" value="1"/>
</dbReference>
<dbReference type="InterPro" id="IPR011991">
    <property type="entry name" value="ArsR-like_HTH"/>
</dbReference>
<accession>A0ABD5RYT6</accession>
<organism evidence="5 6">
    <name type="scientific">Halobium palmae</name>
    <dbReference type="NCBI Taxonomy" id="1776492"/>
    <lineage>
        <taxon>Archaea</taxon>
        <taxon>Methanobacteriati</taxon>
        <taxon>Methanobacteriota</taxon>
        <taxon>Stenosarchaea group</taxon>
        <taxon>Halobacteria</taxon>
        <taxon>Halobacteriales</taxon>
        <taxon>Haloferacaceae</taxon>
        <taxon>Halobium</taxon>
    </lineage>
</organism>
<dbReference type="InterPro" id="IPR036390">
    <property type="entry name" value="WH_DNA-bd_sf"/>
</dbReference>
<gene>
    <name evidence="5" type="ORF">ACFQE1_08905</name>
</gene>